<sequence>MVVDVVGSDVLFLGIDGGGSKCKARLVAPDGEYLGSGLAGPANPVNGIEKTGEAITRAAALALQEAGFDAGAMANVVAGVALAGVNVPGLWQAINGWGHPFKHMYLTTDLHAACLGAHRGEDGAVIVVGTGSCGYASVGGKTLTLGAHGFQLGDKGSGAWMGLKAVQAVMLADDGLAPATALTGSIRAFYNCQVLELIELFAGARSCEFACLAPLVFDLADRGDATAGAIVNEGAAYIEALAAKLLSLDPPRLSMIGGVSTRLLPRLSAALIERISAPLEQPEVGSVYFAQAEHGGLGAAGGEVLRA</sequence>
<dbReference type="InterPro" id="IPR002731">
    <property type="entry name" value="ATPase_BadF"/>
</dbReference>
<dbReference type="RefSeq" id="WP_142904757.1">
    <property type="nucleotide sequence ID" value="NZ_ML660093.1"/>
</dbReference>
<dbReference type="CDD" id="cd24082">
    <property type="entry name" value="ASKHA_NBD_GspK-like"/>
    <property type="match status" value="1"/>
</dbReference>
<accession>A0A545TNY7</accession>
<keyword evidence="3" id="KW-1185">Reference proteome</keyword>
<dbReference type="InterPro" id="IPR043129">
    <property type="entry name" value="ATPase_NBD"/>
</dbReference>
<dbReference type="OrthoDB" id="9816014at2"/>
<dbReference type="Pfam" id="PF01869">
    <property type="entry name" value="BcrAD_BadFG"/>
    <property type="match status" value="1"/>
</dbReference>
<reference evidence="2 3" key="1">
    <citation type="submission" date="2019-06" db="EMBL/GenBank/DDBJ databases">
        <title>Whole genome sequence for Cellvibrionaceae sp. R142.</title>
        <authorList>
            <person name="Wang G."/>
        </authorList>
    </citation>
    <scope>NUCLEOTIDE SEQUENCE [LARGE SCALE GENOMIC DNA]</scope>
    <source>
        <strain evidence="2 3">R142</strain>
    </source>
</reference>
<feature type="domain" description="ATPase BadF/BadG/BcrA/BcrD type" evidence="1">
    <location>
        <begin position="13"/>
        <end position="262"/>
    </location>
</feature>
<protein>
    <submittedName>
        <fullName evidence="2">ATPase</fullName>
    </submittedName>
</protein>
<dbReference type="PANTHER" id="PTHR43190">
    <property type="entry name" value="N-ACETYL-D-GLUCOSAMINE KINASE"/>
    <property type="match status" value="1"/>
</dbReference>
<comment type="caution">
    <text evidence="2">The sequence shown here is derived from an EMBL/GenBank/DDBJ whole genome shotgun (WGS) entry which is preliminary data.</text>
</comment>
<evidence type="ECO:0000259" key="1">
    <source>
        <dbReference type="Pfam" id="PF01869"/>
    </source>
</evidence>
<dbReference type="AlphaFoldDB" id="A0A545TNY7"/>
<dbReference type="EMBL" id="VHSG01000012">
    <property type="protein sequence ID" value="TQV78922.1"/>
    <property type="molecule type" value="Genomic_DNA"/>
</dbReference>
<dbReference type="InterPro" id="IPR052519">
    <property type="entry name" value="Euk-type_GlcNAc_Kinase"/>
</dbReference>
<dbReference type="Proteomes" id="UP000319732">
    <property type="component" value="Unassembled WGS sequence"/>
</dbReference>
<evidence type="ECO:0000313" key="2">
    <source>
        <dbReference type="EMBL" id="TQV78922.1"/>
    </source>
</evidence>
<dbReference type="PANTHER" id="PTHR43190:SF3">
    <property type="entry name" value="N-ACETYL-D-GLUCOSAMINE KINASE"/>
    <property type="match status" value="1"/>
</dbReference>
<dbReference type="SUPFAM" id="SSF53067">
    <property type="entry name" value="Actin-like ATPase domain"/>
    <property type="match status" value="2"/>
</dbReference>
<gene>
    <name evidence="2" type="ORF">FKG94_12975</name>
</gene>
<name>A0A545TNY7_9GAMM</name>
<organism evidence="2 3">
    <name type="scientific">Exilibacterium tricleocarpae</name>
    <dbReference type="NCBI Taxonomy" id="2591008"/>
    <lineage>
        <taxon>Bacteria</taxon>
        <taxon>Pseudomonadati</taxon>
        <taxon>Pseudomonadota</taxon>
        <taxon>Gammaproteobacteria</taxon>
        <taxon>Cellvibrionales</taxon>
        <taxon>Cellvibrionaceae</taxon>
        <taxon>Exilibacterium</taxon>
    </lineage>
</organism>
<dbReference type="Gene3D" id="3.30.420.40">
    <property type="match status" value="2"/>
</dbReference>
<dbReference type="NCBIfam" id="NF046058">
    <property type="entry name" value="NagK_SO3507"/>
    <property type="match status" value="1"/>
</dbReference>
<proteinExistence type="predicted"/>
<evidence type="ECO:0000313" key="3">
    <source>
        <dbReference type="Proteomes" id="UP000319732"/>
    </source>
</evidence>